<organism evidence="1 2">
    <name type="scientific">Gluconacetobacter diazotrophicus (strain ATCC 49037 / DSM 5601 / CCUG 37298 / CIP 103539 / LMG 7603 / PAl5)</name>
    <dbReference type="NCBI Taxonomy" id="272568"/>
    <lineage>
        <taxon>Bacteria</taxon>
        <taxon>Pseudomonadati</taxon>
        <taxon>Pseudomonadota</taxon>
        <taxon>Alphaproteobacteria</taxon>
        <taxon>Acetobacterales</taxon>
        <taxon>Acetobacteraceae</taxon>
        <taxon>Gluconacetobacter</taxon>
    </lineage>
</organism>
<dbReference type="KEGG" id="gdi:GDI2503"/>
<keyword evidence="2" id="KW-1185">Reference proteome</keyword>
<reference evidence="1 2" key="1">
    <citation type="journal article" date="2009" name="BMC Genomics">
        <title>Complete genome sequence of the sugarcane nitrogen-fixing endophyte Gluconacetobacter diazotrophicus Pal5.</title>
        <authorList>
            <person name="Bertalan M."/>
            <person name="Albano R."/>
            <person name="Padua V."/>
            <person name="Rouws L."/>
            <person name="Rojas C."/>
            <person name="Hemerly A."/>
            <person name="Teixeira K."/>
            <person name="Schwab S."/>
            <person name="Araujo J."/>
            <person name="Oliveira A."/>
            <person name="Franca L."/>
            <person name="Magalhaes V."/>
            <person name="Alqueres S."/>
            <person name="Cardoso A."/>
            <person name="Almeida W."/>
            <person name="Loureiro M.M."/>
            <person name="Nogueira E."/>
            <person name="Cidade D."/>
            <person name="Oliveira D."/>
            <person name="Simao T."/>
            <person name="Macedo J."/>
            <person name="Valadao A."/>
            <person name="Dreschsel M."/>
            <person name="Freitas F."/>
            <person name="Vidal M."/>
            <person name="Guedes H."/>
            <person name="Rodrigues E."/>
            <person name="Meneses C."/>
            <person name="Brioso P."/>
            <person name="Pozzer L."/>
            <person name="Figueiredo D."/>
            <person name="Montano H."/>
            <person name="Junior J."/>
            <person name="Filho G."/>
            <person name="Flores V."/>
            <person name="Ferreira B."/>
            <person name="Branco A."/>
            <person name="Gonzalez P."/>
            <person name="Guillobel H."/>
            <person name="Lemos M."/>
            <person name="Seibel L."/>
            <person name="Macedo J."/>
            <person name="Alves-Ferreira M."/>
            <person name="Sachetto-Martins G."/>
            <person name="Coelho A."/>
            <person name="Santos E."/>
            <person name="Amaral G."/>
            <person name="Neves A."/>
            <person name="Pacheco A.B."/>
            <person name="Carvalho D."/>
            <person name="Lery L."/>
            <person name="Bisch P."/>
            <person name="Rossle S.C."/>
            <person name="Urmenyi T."/>
            <person name="Kruger W.V."/>
            <person name="Martins O."/>
            <person name="Baldani J.I."/>
            <person name="Ferreira P.C."/>
        </authorList>
    </citation>
    <scope>NUCLEOTIDE SEQUENCE [LARGE SCALE GENOMIC DNA]</scope>
    <source>
        <strain evidence="2">ATCC 49037 / DSM 5601 / CCUG 37298 / CIP 103539 / LMG 7603 / PAl5</strain>
    </source>
</reference>
<dbReference type="EMBL" id="AM889285">
    <property type="protein sequence ID" value="CAP56446.1"/>
    <property type="molecule type" value="Genomic_DNA"/>
</dbReference>
<proteinExistence type="predicted"/>
<dbReference type="Proteomes" id="UP000001176">
    <property type="component" value="Chromosome"/>
</dbReference>
<dbReference type="AlphaFoldDB" id="A9HNH8"/>
<evidence type="ECO:0000313" key="1">
    <source>
        <dbReference type="EMBL" id="CAP56446.1"/>
    </source>
</evidence>
<sequence>MTMAQVSMTAFVSDSEQPAVACAADFLTEGLRQEGTPLSCTMVASMDDLPGAPADSIRLSSLVPWVETLDTPWPVLEQQIRQHYATLCAGGAPVLIATVFRHVGPQADPDRSDVLLVRIRRLNLLAAELSREYGAFVIDLDRIFADIGALRLETDYRLDGAAARELAGHAVALGIVDNGLDAVLPYEAQERVKAVIAARRPATRPPPEITPRNMVTMGKGRRRQVVSTITDTDQENQVGRLIRLVMKRQMDPAQAMEKLVHAVRKRGVQESLGLLTTGVIRAFGAR</sequence>
<protein>
    <submittedName>
        <fullName evidence="1">Uncharacterized protein</fullName>
    </submittedName>
</protein>
<name>A9HNH8_GLUDA</name>
<accession>A9HNH8</accession>
<evidence type="ECO:0000313" key="2">
    <source>
        <dbReference type="Proteomes" id="UP000001176"/>
    </source>
</evidence>
<gene>
    <name evidence="1" type="ordered locus">GDI2503</name>
</gene>